<sequence length="76" mass="8952">MIYWRLNEIKAIISEFDGTVANTLPICFHVFKYVFQKYDEKELTSIVIKKMFGSSEMGIICENRTHPEREAAIEDY</sequence>
<dbReference type="InterPro" id="IPR023198">
    <property type="entry name" value="PGP-like_dom2"/>
</dbReference>
<dbReference type="EMBL" id="JBHUOR010000035">
    <property type="protein sequence ID" value="MFD2868157.1"/>
    <property type="molecule type" value="Genomic_DNA"/>
</dbReference>
<protein>
    <submittedName>
        <fullName evidence="1">HAD hydrolase-like protein</fullName>
    </submittedName>
</protein>
<comment type="caution">
    <text evidence="1">The sequence shown here is derived from an EMBL/GenBank/DDBJ whole genome shotgun (WGS) entry which is preliminary data.</text>
</comment>
<reference evidence="2" key="1">
    <citation type="journal article" date="2019" name="Int. J. Syst. Evol. Microbiol.">
        <title>The Global Catalogue of Microorganisms (GCM) 10K type strain sequencing project: providing services to taxonomists for standard genome sequencing and annotation.</title>
        <authorList>
            <consortium name="The Broad Institute Genomics Platform"/>
            <consortium name="The Broad Institute Genome Sequencing Center for Infectious Disease"/>
            <person name="Wu L."/>
            <person name="Ma J."/>
        </authorList>
    </citation>
    <scope>NUCLEOTIDE SEQUENCE [LARGE SCALE GENOMIC DNA]</scope>
    <source>
        <strain evidence="2">KCTC 33522</strain>
    </source>
</reference>
<dbReference type="SUPFAM" id="SSF56784">
    <property type="entry name" value="HAD-like"/>
    <property type="match status" value="1"/>
</dbReference>
<dbReference type="Proteomes" id="UP001597568">
    <property type="component" value="Unassembled WGS sequence"/>
</dbReference>
<organism evidence="1 2">
    <name type="scientific">Kurthia populi</name>
    <dbReference type="NCBI Taxonomy" id="1562132"/>
    <lineage>
        <taxon>Bacteria</taxon>
        <taxon>Bacillati</taxon>
        <taxon>Bacillota</taxon>
        <taxon>Bacilli</taxon>
        <taxon>Bacillales</taxon>
        <taxon>Caryophanaceae</taxon>
        <taxon>Kurthia</taxon>
    </lineage>
</organism>
<keyword evidence="2" id="KW-1185">Reference proteome</keyword>
<accession>A0ABW5XZ99</accession>
<dbReference type="Gene3D" id="1.10.150.240">
    <property type="entry name" value="Putative phosphatase, domain 2"/>
    <property type="match status" value="1"/>
</dbReference>
<evidence type="ECO:0000313" key="2">
    <source>
        <dbReference type="Proteomes" id="UP001597568"/>
    </source>
</evidence>
<proteinExistence type="predicted"/>
<dbReference type="RefSeq" id="WP_380147298.1">
    <property type="nucleotide sequence ID" value="NZ_JBHUOR010000035.1"/>
</dbReference>
<dbReference type="InterPro" id="IPR041492">
    <property type="entry name" value="HAD_2"/>
</dbReference>
<dbReference type="InterPro" id="IPR036412">
    <property type="entry name" value="HAD-like_sf"/>
</dbReference>
<dbReference type="Pfam" id="PF13419">
    <property type="entry name" value="HAD_2"/>
    <property type="match status" value="1"/>
</dbReference>
<name>A0ABW5XZ99_9BACL</name>
<gene>
    <name evidence="1" type="ORF">ACFSY7_06570</name>
</gene>
<evidence type="ECO:0000313" key="1">
    <source>
        <dbReference type="EMBL" id="MFD2868157.1"/>
    </source>
</evidence>